<reference evidence="1 2" key="1">
    <citation type="submission" date="2019-09" db="EMBL/GenBank/DDBJ databases">
        <title>Bird 10,000 Genomes (B10K) Project - Family phase.</title>
        <authorList>
            <person name="Zhang G."/>
        </authorList>
    </citation>
    <scope>NUCLEOTIDE SEQUENCE [LARGE SCALE GENOMIC DNA]</scope>
    <source>
        <strain evidence="1">B10K-CU-031-03</strain>
        <tissue evidence="1">Muscle</tissue>
    </source>
</reference>
<name>A0A7K8PQC7_COCCO</name>
<evidence type="ECO:0000313" key="1">
    <source>
        <dbReference type="EMBL" id="NXE81577.1"/>
    </source>
</evidence>
<gene>
    <name evidence="1" type="primary">Erv31_6</name>
    <name evidence="1" type="ORF">COCCOC_R15671</name>
</gene>
<dbReference type="EMBL" id="VWPP01000489">
    <property type="protein sequence ID" value="NXE81577.1"/>
    <property type="molecule type" value="Genomic_DNA"/>
</dbReference>
<dbReference type="AlphaFoldDB" id="A0A7K8PQC7"/>
<evidence type="ECO:0000313" key="2">
    <source>
        <dbReference type="Proteomes" id="UP000525205"/>
    </source>
</evidence>
<dbReference type="Proteomes" id="UP000525205">
    <property type="component" value="Unassembled WGS sequence"/>
</dbReference>
<sequence>NLNHTFWLQAMLEIIMNQTADALDLLADKATQMRTAIFQHRMVLYYLMVEEGDVCGKF</sequence>
<dbReference type="SUPFAM" id="SSF58069">
    <property type="entry name" value="Virus ectodomain"/>
    <property type="match status" value="1"/>
</dbReference>
<feature type="non-terminal residue" evidence="1">
    <location>
        <position position="1"/>
    </location>
</feature>
<organism evidence="1 2">
    <name type="scientific">Cochlearius cochlearius</name>
    <name type="common">Boat-billed heron</name>
    <dbReference type="NCBI Taxonomy" id="110676"/>
    <lineage>
        <taxon>Eukaryota</taxon>
        <taxon>Metazoa</taxon>
        <taxon>Chordata</taxon>
        <taxon>Craniata</taxon>
        <taxon>Vertebrata</taxon>
        <taxon>Euteleostomi</taxon>
        <taxon>Archelosauria</taxon>
        <taxon>Archosauria</taxon>
        <taxon>Dinosauria</taxon>
        <taxon>Saurischia</taxon>
        <taxon>Theropoda</taxon>
        <taxon>Coelurosauria</taxon>
        <taxon>Aves</taxon>
        <taxon>Neognathae</taxon>
        <taxon>Neoaves</taxon>
        <taxon>Aequornithes</taxon>
        <taxon>Pelecaniformes</taxon>
        <taxon>Ardeidae</taxon>
        <taxon>Cochlearius</taxon>
    </lineage>
</organism>
<comment type="caution">
    <text evidence="1">The sequence shown here is derived from an EMBL/GenBank/DDBJ whole genome shotgun (WGS) entry which is preliminary data.</text>
</comment>
<dbReference type="Gene3D" id="1.10.287.210">
    <property type="match status" value="1"/>
</dbReference>
<keyword evidence="2" id="KW-1185">Reference proteome</keyword>
<feature type="non-terminal residue" evidence="1">
    <location>
        <position position="58"/>
    </location>
</feature>
<accession>A0A7K8PQC7</accession>
<protein>
    <submittedName>
        <fullName evidence="1">ENR1 protein</fullName>
    </submittedName>
</protein>
<proteinExistence type="predicted"/>